<dbReference type="InterPro" id="IPR018392">
    <property type="entry name" value="LysM"/>
</dbReference>
<accession>A0A1P8UKL0</accession>
<feature type="compositionally biased region" description="Low complexity" evidence="1">
    <location>
        <begin position="32"/>
        <end position="50"/>
    </location>
</feature>
<dbReference type="RefSeq" id="WP_076838070.1">
    <property type="nucleotide sequence ID" value="NZ_CP019434.1"/>
</dbReference>
<dbReference type="PANTHER" id="PTHR34700:SF4">
    <property type="entry name" value="PHAGE-LIKE ELEMENT PBSX PROTEIN XKDP"/>
    <property type="match status" value="1"/>
</dbReference>
<dbReference type="PANTHER" id="PTHR34700">
    <property type="entry name" value="POTASSIUM BINDING PROTEIN KBP"/>
    <property type="match status" value="1"/>
</dbReference>
<evidence type="ECO:0000256" key="1">
    <source>
        <dbReference type="SAM" id="MobiDB-lite"/>
    </source>
</evidence>
<dbReference type="SMART" id="SM00257">
    <property type="entry name" value="LysM"/>
    <property type="match status" value="1"/>
</dbReference>
<feature type="domain" description="LysM" evidence="2">
    <location>
        <begin position="68"/>
        <end position="116"/>
    </location>
</feature>
<dbReference type="STRING" id="1765967.BW247_15845"/>
<evidence type="ECO:0000259" key="2">
    <source>
        <dbReference type="PROSITE" id="PS51782"/>
    </source>
</evidence>
<dbReference type="SUPFAM" id="SSF54106">
    <property type="entry name" value="LysM domain"/>
    <property type="match status" value="1"/>
</dbReference>
<protein>
    <recommendedName>
        <fullName evidence="2">LysM domain-containing protein</fullName>
    </recommendedName>
</protein>
<dbReference type="InterPro" id="IPR052196">
    <property type="entry name" value="Bact_Kbp"/>
</dbReference>
<reference evidence="3 4" key="1">
    <citation type="submission" date="2017-01" db="EMBL/GenBank/DDBJ databases">
        <title>Draft sequence of Acidihalobacter ferrooxidans strain DSM 14175 (strain V8).</title>
        <authorList>
            <person name="Khaleque H.N."/>
            <person name="Ramsay J.P."/>
            <person name="Murphy R.J.T."/>
            <person name="Kaksonen A.H."/>
            <person name="Boxall N.J."/>
            <person name="Watkin E.L.J."/>
        </authorList>
    </citation>
    <scope>NUCLEOTIDE SEQUENCE [LARGE SCALE GENOMIC DNA]</scope>
    <source>
        <strain evidence="3 4">V8</strain>
    </source>
</reference>
<evidence type="ECO:0000313" key="3">
    <source>
        <dbReference type="EMBL" id="APZ44378.1"/>
    </source>
</evidence>
<dbReference type="CDD" id="cd00118">
    <property type="entry name" value="LysM"/>
    <property type="match status" value="1"/>
</dbReference>
<dbReference type="KEGG" id="afy:BW247_15845"/>
<gene>
    <name evidence="3" type="ORF">BW247_15845</name>
</gene>
<sequence length="387" mass="42117">MPALRTRSHAIVSASAVIVTLLVGGCASQRPPAAQTPVTPAPPAAAKATPLPAPVKPAPVEIKPTAPTRYVVRKGDTLWGIAEHYLYSPWNWPEIWYANPQIKDPHWIYPGDVLTLYYVNGKPRVSVTGGPRVNGLKTVVLKPGIQYEKLPTSEQRIPIQTIRPFLIHARVASVEEMKNAPHIVGSSSGQLIFGNGAHVYVRGLPAHPKSAVYDLYRPGKVLRSPKTGKIIAHQVTYLGDIRIIRDQGPIATGVIEHVTEAIHAGDRLLPHNKQASNYTFMPQAPRVKVDGQVISLFNALSMVAQYQVIVLDVGSRQGVRKGDVVALEKKGRVIDDKYASPGESHSVKLPDSRSGTAMVFRVFHNISYALVMSSTRPIEIGDIATNP</sequence>
<dbReference type="OrthoDB" id="9765158at2"/>
<feature type="region of interest" description="Disordered" evidence="1">
    <location>
        <begin position="32"/>
        <end position="51"/>
    </location>
</feature>
<dbReference type="Proteomes" id="UP000243807">
    <property type="component" value="Chromosome"/>
</dbReference>
<dbReference type="InterPro" id="IPR036779">
    <property type="entry name" value="LysM_dom_sf"/>
</dbReference>
<dbReference type="PROSITE" id="PS51257">
    <property type="entry name" value="PROKAR_LIPOPROTEIN"/>
    <property type="match status" value="1"/>
</dbReference>
<name>A0A1P8UKL0_9GAMM</name>
<dbReference type="AlphaFoldDB" id="A0A1P8UKL0"/>
<keyword evidence="4" id="KW-1185">Reference proteome</keyword>
<dbReference type="PROSITE" id="PS51782">
    <property type="entry name" value="LYSM"/>
    <property type="match status" value="1"/>
</dbReference>
<evidence type="ECO:0000313" key="4">
    <source>
        <dbReference type="Proteomes" id="UP000243807"/>
    </source>
</evidence>
<organism evidence="3 4">
    <name type="scientific">Acidihalobacter ferrooxydans</name>
    <dbReference type="NCBI Taxonomy" id="1765967"/>
    <lineage>
        <taxon>Bacteria</taxon>
        <taxon>Pseudomonadati</taxon>
        <taxon>Pseudomonadota</taxon>
        <taxon>Gammaproteobacteria</taxon>
        <taxon>Chromatiales</taxon>
        <taxon>Ectothiorhodospiraceae</taxon>
        <taxon>Acidihalobacter</taxon>
    </lineage>
</organism>
<dbReference type="Pfam" id="PF01476">
    <property type="entry name" value="LysM"/>
    <property type="match status" value="1"/>
</dbReference>
<dbReference type="Gene3D" id="3.10.350.10">
    <property type="entry name" value="LysM domain"/>
    <property type="match status" value="1"/>
</dbReference>
<dbReference type="EMBL" id="CP019434">
    <property type="protein sequence ID" value="APZ44378.1"/>
    <property type="molecule type" value="Genomic_DNA"/>
</dbReference>
<proteinExistence type="predicted"/>